<dbReference type="PANTHER" id="PTHR22899:SF0">
    <property type="entry name" value="F-BOX ASSOCIATED DOMAIN-CONTAINING PROTEIN-RELATED"/>
    <property type="match status" value="1"/>
</dbReference>
<dbReference type="AlphaFoldDB" id="G0N0J2"/>
<feature type="domain" description="F-box" evidence="1">
    <location>
        <begin position="6"/>
        <end position="53"/>
    </location>
</feature>
<evidence type="ECO:0000313" key="2">
    <source>
        <dbReference type="EMBL" id="EGT48865.1"/>
    </source>
</evidence>
<dbReference type="OrthoDB" id="10656677at2759"/>
<evidence type="ECO:0000259" key="1">
    <source>
        <dbReference type="PROSITE" id="PS50181"/>
    </source>
</evidence>
<proteinExistence type="predicted"/>
<gene>
    <name evidence="2" type="ORF">CAEBREN_16248</name>
</gene>
<dbReference type="InParanoid" id="G0N0J2"/>
<name>G0N0J2_CAEBE</name>
<dbReference type="PANTHER" id="PTHR22899">
    <property type="entry name" value="CYCLIN-RELATED F-BOX FAMILY"/>
    <property type="match status" value="1"/>
</dbReference>
<dbReference type="FunCoup" id="G0N0J2">
    <property type="interactions" value="1062"/>
</dbReference>
<dbReference type="HOGENOM" id="CLU_028840_1_3_1"/>
<dbReference type="InterPro" id="IPR001810">
    <property type="entry name" value="F-box_dom"/>
</dbReference>
<dbReference type="Pfam" id="PF07735">
    <property type="entry name" value="FBA_2"/>
    <property type="match status" value="1"/>
</dbReference>
<dbReference type="OMA" id="MENMRIA"/>
<dbReference type="EMBL" id="GL379824">
    <property type="protein sequence ID" value="EGT48865.1"/>
    <property type="molecule type" value="Genomic_DNA"/>
</dbReference>
<dbReference type="InterPro" id="IPR012885">
    <property type="entry name" value="F-box_Sdz-33"/>
</dbReference>
<accession>G0N0J2</accession>
<keyword evidence="3" id="KW-1185">Reference proteome</keyword>
<dbReference type="Proteomes" id="UP000008068">
    <property type="component" value="Unassembled WGS sequence"/>
</dbReference>
<dbReference type="eggNOG" id="ENOG502TJV4">
    <property type="taxonomic scope" value="Eukaryota"/>
</dbReference>
<evidence type="ECO:0000313" key="3">
    <source>
        <dbReference type="Proteomes" id="UP000008068"/>
    </source>
</evidence>
<protein>
    <recommendedName>
        <fullName evidence="1">F-box domain-containing protein</fullName>
    </recommendedName>
</protein>
<organism evidence="3">
    <name type="scientific">Caenorhabditis brenneri</name>
    <name type="common">Nematode worm</name>
    <dbReference type="NCBI Taxonomy" id="135651"/>
    <lineage>
        <taxon>Eukaryota</taxon>
        <taxon>Metazoa</taxon>
        <taxon>Ecdysozoa</taxon>
        <taxon>Nematoda</taxon>
        <taxon>Chromadorea</taxon>
        <taxon>Rhabditida</taxon>
        <taxon>Rhabditina</taxon>
        <taxon>Rhabditomorpha</taxon>
        <taxon>Rhabditoidea</taxon>
        <taxon>Rhabditidae</taxon>
        <taxon>Peloderinae</taxon>
        <taxon>Caenorhabditis</taxon>
    </lineage>
</organism>
<reference evidence="3" key="1">
    <citation type="submission" date="2011-07" db="EMBL/GenBank/DDBJ databases">
        <authorList>
            <consortium name="Caenorhabditis brenneri Sequencing and Analysis Consortium"/>
            <person name="Wilson R.K."/>
        </authorList>
    </citation>
    <scope>NUCLEOTIDE SEQUENCE [LARGE SCALE GENOMIC DNA]</scope>
    <source>
        <strain evidence="3">PB2801</strain>
    </source>
</reference>
<sequence>MTTVSKFPLLQLPQKEILRTIQSIDIYQKMSFSLTSKRCKRLVQSLQIKIKCISVIISSRIYITVSFSDWTLYIRFENCIMQREARKKRLRAPQWVEADSRRLERIGFEYSDWLKHFQDIFHCPSTATISFFQGTCVYDIDDIKEGFGATKTLYARHTGCYAYNLALLQKILPIENLTINPNMFQDSKIPFKILQQNYTTLDIISDSTTEMTLNELLVMNSKTITMTDVRVSAQDLNKFIKLWIQGSNSRMEYFLIHTLNHFEYDRTMVMKGIKKSNERREDMDVHSIDIYRMDGTRATVSFFYGGIEISIVLITMLQNSN</sequence>
<dbReference type="Pfam" id="PF00646">
    <property type="entry name" value="F-box"/>
    <property type="match status" value="1"/>
</dbReference>
<dbReference type="InterPro" id="IPR053222">
    <property type="entry name" value="Zygotic_Embryogenesis-Asso"/>
</dbReference>
<dbReference type="PROSITE" id="PS50181">
    <property type="entry name" value="FBOX"/>
    <property type="match status" value="1"/>
</dbReference>